<dbReference type="InterPro" id="IPR015671">
    <property type="entry name" value="GSCR1_dom"/>
</dbReference>
<dbReference type="RefSeq" id="XP_019850153.1">
    <property type="nucleotide sequence ID" value="XM_019994594.1"/>
</dbReference>
<reference evidence="5" key="1">
    <citation type="journal article" date="2010" name="Nature">
        <title>The Amphimedon queenslandica genome and the evolution of animal complexity.</title>
        <authorList>
            <person name="Srivastava M."/>
            <person name="Simakov O."/>
            <person name="Chapman J."/>
            <person name="Fahey B."/>
            <person name="Gauthier M.E."/>
            <person name="Mitros T."/>
            <person name="Richards G.S."/>
            <person name="Conaco C."/>
            <person name="Dacre M."/>
            <person name="Hellsten U."/>
            <person name="Larroux C."/>
            <person name="Putnam N.H."/>
            <person name="Stanke M."/>
            <person name="Adamska M."/>
            <person name="Darling A."/>
            <person name="Degnan S.M."/>
            <person name="Oakley T.H."/>
            <person name="Plachetzki D.C."/>
            <person name="Zhai Y."/>
            <person name="Adamski M."/>
            <person name="Calcino A."/>
            <person name="Cummins S.F."/>
            <person name="Goodstein D.M."/>
            <person name="Harris C."/>
            <person name="Jackson D.J."/>
            <person name="Leys S.P."/>
            <person name="Shu S."/>
            <person name="Woodcroft B.J."/>
            <person name="Vervoort M."/>
            <person name="Kosik K.S."/>
            <person name="Manning G."/>
            <person name="Degnan B.M."/>
            <person name="Rokhsar D.S."/>
        </authorList>
    </citation>
    <scope>NUCLEOTIDE SEQUENCE [LARGE SCALE GENOMIC DNA]</scope>
</reference>
<dbReference type="AlphaFoldDB" id="A0AAN0J0B2"/>
<feature type="compositionally biased region" description="Polar residues" evidence="2">
    <location>
        <begin position="678"/>
        <end position="689"/>
    </location>
</feature>
<evidence type="ECO:0000313" key="5">
    <source>
        <dbReference type="Proteomes" id="UP000007879"/>
    </source>
</evidence>
<dbReference type="Pfam" id="PF15249">
    <property type="entry name" value="GLTSCR1"/>
    <property type="match status" value="1"/>
</dbReference>
<dbReference type="Proteomes" id="UP000007879">
    <property type="component" value="Unassembled WGS sequence"/>
</dbReference>
<dbReference type="KEGG" id="aqu:100634130"/>
<feature type="compositionally biased region" description="Polar residues" evidence="2">
    <location>
        <begin position="625"/>
        <end position="663"/>
    </location>
</feature>
<protein>
    <recommendedName>
        <fullName evidence="3">GLTSCR protein conserved domain-containing protein</fullName>
    </recommendedName>
</protein>
<evidence type="ECO:0000256" key="2">
    <source>
        <dbReference type="SAM" id="MobiDB-lite"/>
    </source>
</evidence>
<organism evidence="4 5">
    <name type="scientific">Amphimedon queenslandica</name>
    <name type="common">Sponge</name>
    <dbReference type="NCBI Taxonomy" id="400682"/>
    <lineage>
        <taxon>Eukaryota</taxon>
        <taxon>Metazoa</taxon>
        <taxon>Porifera</taxon>
        <taxon>Demospongiae</taxon>
        <taxon>Heteroscleromorpha</taxon>
        <taxon>Haplosclerida</taxon>
        <taxon>Niphatidae</taxon>
        <taxon>Amphimedon</taxon>
    </lineage>
</organism>
<dbReference type="EnsemblMetazoa" id="XM_019994594.1">
    <property type="protein sequence ID" value="XP_019850153.1"/>
    <property type="gene ID" value="LOC100634130"/>
</dbReference>
<feature type="domain" description="GLTSCR protein conserved" evidence="3">
    <location>
        <begin position="747"/>
        <end position="847"/>
    </location>
</feature>
<reference evidence="4" key="2">
    <citation type="submission" date="2024-06" db="UniProtKB">
        <authorList>
            <consortium name="EnsemblMetazoa"/>
        </authorList>
    </citation>
    <scope>IDENTIFICATION</scope>
</reference>
<evidence type="ECO:0000259" key="3">
    <source>
        <dbReference type="Pfam" id="PF15249"/>
    </source>
</evidence>
<keyword evidence="5" id="KW-1185">Reference proteome</keyword>
<accession>A0AAN0J0B2</accession>
<evidence type="ECO:0000256" key="1">
    <source>
        <dbReference type="SAM" id="Coils"/>
    </source>
</evidence>
<feature type="region of interest" description="Disordered" evidence="2">
    <location>
        <begin position="613"/>
        <end position="663"/>
    </location>
</feature>
<feature type="coiled-coil region" evidence="1">
    <location>
        <begin position="836"/>
        <end position="863"/>
    </location>
</feature>
<evidence type="ECO:0000313" key="4">
    <source>
        <dbReference type="EnsemblMetazoa" id="XP_019850153.1"/>
    </source>
</evidence>
<feature type="compositionally biased region" description="Polar residues" evidence="2">
    <location>
        <begin position="697"/>
        <end position="708"/>
    </location>
</feature>
<feature type="region of interest" description="Disordered" evidence="2">
    <location>
        <begin position="675"/>
        <end position="708"/>
    </location>
</feature>
<keyword evidence="1" id="KW-0175">Coiled coil</keyword>
<dbReference type="GeneID" id="100634130"/>
<name>A0AAN0J0B2_AMPQE</name>
<proteinExistence type="predicted"/>
<sequence length="913" mass="97849">MSVLKIQIYSPQKRDDAFWQKLYGAVKKELEVLKFDAKLTGVSASSYSKGHRCDYAFIDPTQFLVNSVTIRVMDTKSARSEEAAHCAENAIASVFDDETKNECCATEYITLYPRQPTVPNNHFNEDVSSLNSLEDLLSFSGITSAGSSNGPVKRHFDDDVEFPDSKRLKREAQTSSTTSVIPSILPTSKFHQPISSPVNGGLVLPSSSSITTLPLPSQSSAATGLNPLHIHVPTATVVSQPLPHHSLSLSTATASLFPPSLSTIASIPRSLTNDLTLPTGTLGLSVPNQVNHVVTQAPLKLSVSQAQSKLQAGSVESTVKTSTPFPMPLSTTSTINSPSIVTHSLSNSTSSSNNLPSLTGLQVTAQTQANVLRAVYSYRIQRIQEFLNSLPPDQRPTTTNELKDLLIKNNILAKALPPDMIANLQQQVASAASSTAATVTATVNGMPVATTTISPSLVTATTNTQSIINPVATPNISALSSISIGSTPISHTPPLGLAALGGGGIGGQTSVGLAATVSKQTSSGGQSTLSVATSSTGTITSSIGSAPTGPLPGVTLETLRTLCRLPEADLVRIPMPPMLLTVVQYMRANKWSGSSFDLPNLIQQAQDGLAKGKITTASPQPPFQTSPAYSSGVKATSTPQQLKQPQSSTSALQQQKTNNSSPLSQYMASVGMKMPPTTIANSSQTNKSPLTVAKPSLPQNSNSRNFPNKTAQENIEKERISALQKVLQSSEEARIAFRFQAHLDKLHQQISSPELERPFSTWQDLILRLLPYHVYREPELPSGAMEKADAVYEGIAGVLLSRSQGLMNQFQQILLREEQRQNNDDSASIVLRRLWLEGEKERKEEEERQKREAEQIAAELSAVGSGTSASSFLDSDPFMLDSDPYNDYPFLDQFWGEASDGLGSLNEFNLGIT</sequence>